<dbReference type="PANTHER" id="PTHR11060">
    <property type="entry name" value="PROTEIN MEMO1"/>
    <property type="match status" value="1"/>
</dbReference>
<accession>A0A165ZVZ0</accession>
<dbReference type="Proteomes" id="UP000077245">
    <property type="component" value="Unassembled WGS sequence"/>
</dbReference>
<dbReference type="HAMAP" id="MF_00055">
    <property type="entry name" value="MEMO1"/>
    <property type="match status" value="1"/>
</dbReference>
<dbReference type="Gene3D" id="3.40.830.10">
    <property type="entry name" value="LigB-like"/>
    <property type="match status" value="1"/>
</dbReference>
<dbReference type="InterPro" id="IPR002737">
    <property type="entry name" value="MEMO1_fam"/>
</dbReference>
<dbReference type="AlphaFoldDB" id="A0A165ZVZ0"/>
<dbReference type="OrthoDB" id="372162at2157"/>
<evidence type="ECO:0000256" key="2">
    <source>
        <dbReference type="HAMAP-Rule" id="MF_00055"/>
    </source>
</evidence>
<evidence type="ECO:0000313" key="3">
    <source>
        <dbReference type="EMBL" id="KZX11238.1"/>
    </source>
</evidence>
<dbReference type="SUPFAM" id="SSF53213">
    <property type="entry name" value="LigB-like"/>
    <property type="match status" value="1"/>
</dbReference>
<comment type="caution">
    <text evidence="3">The sequence shown here is derived from an EMBL/GenBank/DDBJ whole genome shotgun (WGS) entry which is preliminary data.</text>
</comment>
<dbReference type="NCBIfam" id="TIGR04336">
    <property type="entry name" value="AmmeMemoSam_B"/>
    <property type="match status" value="1"/>
</dbReference>
<name>A0A165ZVZ0_9EURY</name>
<evidence type="ECO:0000313" key="4">
    <source>
        <dbReference type="Proteomes" id="UP000077245"/>
    </source>
</evidence>
<dbReference type="STRING" id="49547.MBCUR_15110"/>
<dbReference type="Pfam" id="PF01875">
    <property type="entry name" value="Memo"/>
    <property type="match status" value="1"/>
</dbReference>
<dbReference type="CDD" id="cd07361">
    <property type="entry name" value="MEMO_like"/>
    <property type="match status" value="1"/>
</dbReference>
<evidence type="ECO:0000256" key="1">
    <source>
        <dbReference type="ARBA" id="ARBA00006315"/>
    </source>
</evidence>
<sequence length="299" mass="33219">MKRKAAVAGTFYYENPQNLIKSIEDNFLDGLGVGYIPKFNNNNNNNNINHDTNSNKDRINKKNIYGLIAPHAGHYYSGSIASHAYTAIVENGFPETFIIICPNHTGFGNAPISVSDEELWETPLGEVEIDKEFAENLISQSEFISNDSYAHLREHSCEVHLPFLQYFSKDFKIVPIVMSVQNLESIDILSNALFNTIESTKRSVTIIGSSDFSHYVSGDSANELDKLVIDEIANFNPLKILDLIEKYNISICGFGSIIVTMIVSNKLGSNKFNLLKYGNSGDVSGDYNSVVAYLSGTFE</sequence>
<protein>
    <recommendedName>
        <fullName evidence="2">MEMO1 family protein MBCUR_15110</fullName>
    </recommendedName>
</protein>
<reference evidence="3 4" key="1">
    <citation type="submission" date="2016-04" db="EMBL/GenBank/DDBJ databases">
        <title>Genome sequence of Methanobrevibacter curvatus DSM 11111.</title>
        <authorList>
            <person name="Poehlein A."/>
            <person name="Seedorf H."/>
            <person name="Daniel R."/>
        </authorList>
    </citation>
    <scope>NUCLEOTIDE SEQUENCE [LARGE SCALE GENOMIC DNA]</scope>
    <source>
        <strain evidence="3 4">DSM 11111</strain>
    </source>
</reference>
<dbReference type="PANTHER" id="PTHR11060:SF0">
    <property type="entry name" value="PROTEIN MEMO1"/>
    <property type="match status" value="1"/>
</dbReference>
<proteinExistence type="inferred from homology"/>
<comment type="similarity">
    <text evidence="1 2">Belongs to the MEMO1 family.</text>
</comment>
<dbReference type="PATRIC" id="fig|49547.3.peg.1612"/>
<keyword evidence="4" id="KW-1185">Reference proteome</keyword>
<gene>
    <name evidence="3" type="ORF">MBCUR_15110</name>
</gene>
<dbReference type="EMBL" id="LWMV01000191">
    <property type="protein sequence ID" value="KZX11238.1"/>
    <property type="molecule type" value="Genomic_DNA"/>
</dbReference>
<dbReference type="RefSeq" id="WP_067092171.1">
    <property type="nucleotide sequence ID" value="NZ_LWMV01000191.1"/>
</dbReference>
<organism evidence="3 4">
    <name type="scientific">Methanobrevibacter curvatus</name>
    <dbReference type="NCBI Taxonomy" id="49547"/>
    <lineage>
        <taxon>Archaea</taxon>
        <taxon>Methanobacteriati</taxon>
        <taxon>Methanobacteriota</taxon>
        <taxon>Methanomada group</taxon>
        <taxon>Methanobacteria</taxon>
        <taxon>Methanobacteriales</taxon>
        <taxon>Methanobacteriaceae</taxon>
        <taxon>Methanobrevibacter</taxon>
    </lineage>
</organism>